<evidence type="ECO:0000313" key="1">
    <source>
        <dbReference type="EMBL" id="TXG77695.1"/>
    </source>
</evidence>
<dbReference type="EMBL" id="SSDS01000040">
    <property type="protein sequence ID" value="TXG77695.1"/>
    <property type="molecule type" value="Genomic_DNA"/>
</dbReference>
<gene>
    <name evidence="1" type="ORF">E6Q11_02325</name>
</gene>
<name>A0A5C7J831_9BACT</name>
<dbReference type="AlphaFoldDB" id="A0A5C7J831"/>
<proteinExistence type="predicted"/>
<accession>A0A5C7J831</accession>
<protein>
    <submittedName>
        <fullName evidence="1">Uncharacterized protein</fullName>
    </submittedName>
</protein>
<evidence type="ECO:0000313" key="2">
    <source>
        <dbReference type="Proteomes" id="UP000321026"/>
    </source>
</evidence>
<organism evidence="1 2">
    <name type="scientific">Candidatus Dojkabacteria bacterium</name>
    <dbReference type="NCBI Taxonomy" id="2099670"/>
    <lineage>
        <taxon>Bacteria</taxon>
        <taxon>Candidatus Dojkabacteria</taxon>
    </lineage>
</organism>
<dbReference type="Proteomes" id="UP000321026">
    <property type="component" value="Unassembled WGS sequence"/>
</dbReference>
<sequence>MLVTLDEKDVVLATEVAGMRNRSQRDAKRRDGLVKGSSIGRDMQGALAELAVARALNLPWDGKWLPIPIWDTWKHEGNDVGKLEIRSTERFDGRLILHPNDKDFSPYVLVTSDSHPTYRLVGWVYGIDGKEDKYWRENVPKPCYMVPQDNLRSIDSLLEIIKTTN</sequence>
<comment type="caution">
    <text evidence="1">The sequence shown here is derived from an EMBL/GenBank/DDBJ whole genome shotgun (WGS) entry which is preliminary data.</text>
</comment>
<reference evidence="1 2" key="1">
    <citation type="submission" date="2018-09" db="EMBL/GenBank/DDBJ databases">
        <title>Metagenome Assembled Genomes from an Advanced Water Purification Facility.</title>
        <authorList>
            <person name="Stamps B.W."/>
            <person name="Spear J.R."/>
        </authorList>
    </citation>
    <scope>NUCLEOTIDE SEQUENCE [LARGE SCALE GENOMIC DNA]</scope>
    <source>
        <strain evidence="1">Bin_63_2</strain>
    </source>
</reference>